<dbReference type="Pfam" id="PF03762">
    <property type="entry name" value="VOMI"/>
    <property type="match status" value="1"/>
</dbReference>
<dbReference type="Gene3D" id="2.100.10.20">
    <property type="entry name" value="Vitelline membrane outer layer protein I (VOMI)"/>
    <property type="match status" value="1"/>
</dbReference>
<evidence type="ECO:0000313" key="2">
    <source>
        <dbReference type="EMBL" id="KAI9552364.1"/>
    </source>
</evidence>
<keyword evidence="3" id="KW-1185">Reference proteome</keyword>
<feature type="signal peptide" evidence="1">
    <location>
        <begin position="1"/>
        <end position="21"/>
    </location>
</feature>
<dbReference type="InterPro" id="IPR005515">
    <property type="entry name" value="VOMI"/>
</dbReference>
<reference evidence="2 3" key="1">
    <citation type="submission" date="2022-05" db="EMBL/GenBank/DDBJ databases">
        <title>A multi-omics perspective on studying reproductive biology in Daphnia sinensis.</title>
        <authorList>
            <person name="Jia J."/>
        </authorList>
    </citation>
    <scope>NUCLEOTIDE SEQUENCE [LARGE SCALE GENOMIC DNA]</scope>
    <source>
        <strain evidence="2 3">WSL</strain>
    </source>
</reference>
<name>A0AAD5KHH7_9CRUS</name>
<sequence>MTLAIVLIIFSCAGLLPNAAAIYWGDWGLLQCCPDNAPAIGFKLKTERPQGRGDDTALNGIYLKCQSNSWVSSSEGPWGNYGNEFICPANTFLTSCQLRVEGRQGRGDDTAANNLNCKCSNGQILYGDGTHWGGWMDWSAECPTGICGLKTRVEGRQGSGDDTALNDVIFRCC</sequence>
<gene>
    <name evidence="2" type="ORF">GHT06_022730</name>
</gene>
<protein>
    <submittedName>
        <fullName evidence="2">Vitelline membrane outer layer protein I-like protein</fullName>
    </submittedName>
</protein>
<comment type="caution">
    <text evidence="2">The sequence shown here is derived from an EMBL/GenBank/DDBJ whole genome shotgun (WGS) entry which is preliminary data.</text>
</comment>
<dbReference type="PANTHER" id="PTHR18841">
    <property type="entry name" value="VITELLINE MEMBRANE OUTER LAYER PROTEIN I-RELATED"/>
    <property type="match status" value="1"/>
</dbReference>
<dbReference type="EMBL" id="WJBH02000010">
    <property type="protein sequence ID" value="KAI9552364.1"/>
    <property type="molecule type" value="Genomic_DNA"/>
</dbReference>
<dbReference type="AlphaFoldDB" id="A0AAD5KHH7"/>
<dbReference type="Proteomes" id="UP000820818">
    <property type="component" value="Linkage Group LG10"/>
</dbReference>
<feature type="chain" id="PRO_5042293983" evidence="1">
    <location>
        <begin position="22"/>
        <end position="173"/>
    </location>
</feature>
<evidence type="ECO:0000256" key="1">
    <source>
        <dbReference type="SAM" id="SignalP"/>
    </source>
</evidence>
<dbReference type="SUPFAM" id="SSF51092">
    <property type="entry name" value="Vitelline membrane outer protein-I (VMO-I)"/>
    <property type="match status" value="1"/>
</dbReference>
<dbReference type="PANTHER" id="PTHR18841:SF0">
    <property type="entry name" value="VITELLINE MEMBRANE OUTER LAYER 1 HOMOLOG A-RELATED"/>
    <property type="match status" value="1"/>
</dbReference>
<accession>A0AAD5KHH7</accession>
<organism evidence="2 3">
    <name type="scientific">Daphnia sinensis</name>
    <dbReference type="NCBI Taxonomy" id="1820382"/>
    <lineage>
        <taxon>Eukaryota</taxon>
        <taxon>Metazoa</taxon>
        <taxon>Ecdysozoa</taxon>
        <taxon>Arthropoda</taxon>
        <taxon>Crustacea</taxon>
        <taxon>Branchiopoda</taxon>
        <taxon>Diplostraca</taxon>
        <taxon>Cladocera</taxon>
        <taxon>Anomopoda</taxon>
        <taxon>Daphniidae</taxon>
        <taxon>Daphnia</taxon>
        <taxon>Daphnia similis group</taxon>
    </lineage>
</organism>
<dbReference type="GO" id="GO:0005615">
    <property type="term" value="C:extracellular space"/>
    <property type="evidence" value="ECO:0007669"/>
    <property type="project" value="TreeGrafter"/>
</dbReference>
<dbReference type="InterPro" id="IPR036706">
    <property type="entry name" value="VOMI_sf"/>
</dbReference>
<keyword evidence="1" id="KW-0732">Signal</keyword>
<evidence type="ECO:0000313" key="3">
    <source>
        <dbReference type="Proteomes" id="UP000820818"/>
    </source>
</evidence>
<proteinExistence type="predicted"/>